<dbReference type="AlphaFoldDB" id="M0HWB2"/>
<dbReference type="EMBL" id="AOLK01000005">
    <property type="protein sequence ID" value="ELZ88806.1"/>
    <property type="molecule type" value="Genomic_DNA"/>
</dbReference>
<dbReference type="OrthoDB" id="93800at2157"/>
<dbReference type="RefSeq" id="WP_008322115.1">
    <property type="nucleotide sequence ID" value="NZ_AOLK01000005.1"/>
</dbReference>
<keyword evidence="3" id="KW-1185">Reference proteome</keyword>
<proteinExistence type="predicted"/>
<organism evidence="2 3">
    <name type="scientific">Haloferax elongans ATCC BAA-1513</name>
    <dbReference type="NCBI Taxonomy" id="1230453"/>
    <lineage>
        <taxon>Archaea</taxon>
        <taxon>Methanobacteriati</taxon>
        <taxon>Methanobacteriota</taxon>
        <taxon>Stenosarchaea group</taxon>
        <taxon>Halobacteria</taxon>
        <taxon>Halobacteriales</taxon>
        <taxon>Haloferacaceae</taxon>
        <taxon>Haloferax</taxon>
    </lineage>
</organism>
<accession>M0HWB2</accession>
<dbReference type="Pfam" id="PF03683">
    <property type="entry name" value="UPF0175"/>
    <property type="match status" value="1"/>
</dbReference>
<evidence type="ECO:0000313" key="3">
    <source>
        <dbReference type="Proteomes" id="UP000011612"/>
    </source>
</evidence>
<dbReference type="PATRIC" id="fig|1230453.4.peg.188"/>
<gene>
    <name evidence="2" type="ORF">C453_01045</name>
</gene>
<evidence type="ECO:0000256" key="1">
    <source>
        <dbReference type="SAM" id="MobiDB-lite"/>
    </source>
</evidence>
<sequence length="75" mass="8023">MGTQADPGGGGDNDLVEAIGLHILGETSLGKAAEHAGVYRWEMGSILKKAGVDRRYGPRSRNELDEEVKTALDLE</sequence>
<name>M0HWB2_HALEO</name>
<comment type="caution">
    <text evidence="2">The sequence shown here is derived from an EMBL/GenBank/DDBJ whole genome shotgun (WGS) entry which is preliminary data.</text>
</comment>
<protein>
    <submittedName>
        <fullName evidence="2">Uncharacterized protein</fullName>
    </submittedName>
</protein>
<dbReference type="Proteomes" id="UP000011612">
    <property type="component" value="Unassembled WGS sequence"/>
</dbReference>
<evidence type="ECO:0000313" key="2">
    <source>
        <dbReference type="EMBL" id="ELZ88806.1"/>
    </source>
</evidence>
<dbReference type="InterPro" id="IPR005368">
    <property type="entry name" value="UPF0175"/>
</dbReference>
<feature type="region of interest" description="Disordered" evidence="1">
    <location>
        <begin position="55"/>
        <end position="75"/>
    </location>
</feature>
<reference evidence="2 3" key="1">
    <citation type="journal article" date="2014" name="PLoS Genet.">
        <title>Phylogenetically driven sequencing of extremely halophilic archaea reveals strategies for static and dynamic osmo-response.</title>
        <authorList>
            <person name="Becker E.A."/>
            <person name="Seitzer P.M."/>
            <person name="Tritt A."/>
            <person name="Larsen D."/>
            <person name="Krusor M."/>
            <person name="Yao A.I."/>
            <person name="Wu D."/>
            <person name="Madern D."/>
            <person name="Eisen J.A."/>
            <person name="Darling A.E."/>
            <person name="Facciotti M.T."/>
        </authorList>
    </citation>
    <scope>NUCLEOTIDE SEQUENCE [LARGE SCALE GENOMIC DNA]</scope>
    <source>
        <strain evidence="2 3">ATCC BAA-1513</strain>
    </source>
</reference>